<proteinExistence type="predicted"/>
<evidence type="ECO:0000259" key="1">
    <source>
        <dbReference type="SMART" id="SM00129"/>
    </source>
</evidence>
<dbReference type="Pfam" id="PF00225">
    <property type="entry name" value="Kinesin"/>
    <property type="match status" value="1"/>
</dbReference>
<dbReference type="PANTHER" id="PTHR24115">
    <property type="entry name" value="KINESIN-RELATED"/>
    <property type="match status" value="1"/>
</dbReference>
<organism evidence="2 3">
    <name type="scientific">Aureococcus anophagefferens</name>
    <name type="common">Harmful bloom alga</name>
    <dbReference type="NCBI Taxonomy" id="44056"/>
    <lineage>
        <taxon>Eukaryota</taxon>
        <taxon>Sar</taxon>
        <taxon>Stramenopiles</taxon>
        <taxon>Ochrophyta</taxon>
        <taxon>Pelagophyceae</taxon>
        <taxon>Pelagomonadales</taxon>
        <taxon>Pelagomonadaceae</taxon>
        <taxon>Aureococcus</taxon>
    </lineage>
</organism>
<sequence>MSPAASGTTSTATTRAFEEAAAARLVVPVERRRGAARAAAASPFEEAAAARLVVPVERRRGAAHRDDDRRHDGVLADYLADAPRNARRAAQEADWDLKGAEDARQLLYEREVAWKYGALTARAINAYWRTGTGKTHTLREALDRLVDRHAGPVEVLAPDGRALTLVDLAGSERKWETMGMRGSAQNRESADINLSLMALKDCFRATHDGGRVPYRSSSLTRVLRTCFFDAEAVHLVATLSPSAGDLIHSVYSVATACLMAPGLGAATRSTVATERLAAELSAGTGDPALEHPARWSADTTRAWLLTAERGKFNHVVLPAGTTAGDLLSVDAAGLGALFAGQGRAARDGHEGAMWVVGADTDAALAREITNALKREACKWRLE</sequence>
<accession>A0ABR1FQX3</accession>
<evidence type="ECO:0000313" key="2">
    <source>
        <dbReference type="EMBL" id="KAK7235977.1"/>
    </source>
</evidence>
<reference evidence="2 3" key="1">
    <citation type="submission" date="2024-03" db="EMBL/GenBank/DDBJ databases">
        <title>Aureococcus anophagefferens CCMP1851 and Kratosvirus quantuckense: Draft genome of a second virus-susceptible host strain in the model system.</title>
        <authorList>
            <person name="Chase E."/>
            <person name="Truchon A.R."/>
            <person name="Schepens W."/>
            <person name="Wilhelm S.W."/>
        </authorList>
    </citation>
    <scope>NUCLEOTIDE SEQUENCE [LARGE SCALE GENOMIC DNA]</scope>
    <source>
        <strain evidence="2 3">CCMP1851</strain>
    </source>
</reference>
<feature type="domain" description="Kinesin motor" evidence="1">
    <location>
        <begin position="35"/>
        <end position="269"/>
    </location>
</feature>
<dbReference type="SMART" id="SM00129">
    <property type="entry name" value="KISc"/>
    <property type="match status" value="1"/>
</dbReference>
<evidence type="ECO:0000313" key="3">
    <source>
        <dbReference type="Proteomes" id="UP001363151"/>
    </source>
</evidence>
<dbReference type="Gene3D" id="3.40.850.10">
    <property type="entry name" value="Kinesin motor domain"/>
    <property type="match status" value="1"/>
</dbReference>
<dbReference type="InterPro" id="IPR036961">
    <property type="entry name" value="Kinesin_motor_dom_sf"/>
</dbReference>
<dbReference type="InterPro" id="IPR001752">
    <property type="entry name" value="Kinesin_motor_dom"/>
</dbReference>
<dbReference type="EMBL" id="JBBJCI010000288">
    <property type="protein sequence ID" value="KAK7235977.1"/>
    <property type="molecule type" value="Genomic_DNA"/>
</dbReference>
<keyword evidence="3" id="KW-1185">Reference proteome</keyword>
<dbReference type="Proteomes" id="UP001363151">
    <property type="component" value="Unassembled WGS sequence"/>
</dbReference>
<dbReference type="PANTHER" id="PTHR24115:SF0">
    <property type="entry name" value="FI21273P1-RELATED"/>
    <property type="match status" value="1"/>
</dbReference>
<dbReference type="InterPro" id="IPR027640">
    <property type="entry name" value="Kinesin-like_fam"/>
</dbReference>
<name>A0ABR1FQX3_AURAN</name>
<gene>
    <name evidence="2" type="ORF">SO694_000651106</name>
</gene>
<comment type="caution">
    <text evidence="2">The sequence shown here is derived from an EMBL/GenBank/DDBJ whole genome shotgun (WGS) entry which is preliminary data.</text>
</comment>
<dbReference type="InterPro" id="IPR027417">
    <property type="entry name" value="P-loop_NTPase"/>
</dbReference>
<dbReference type="SUPFAM" id="SSF52540">
    <property type="entry name" value="P-loop containing nucleoside triphosphate hydrolases"/>
    <property type="match status" value="1"/>
</dbReference>
<protein>
    <submittedName>
        <fullName evidence="2">Microtubule motor protein</fullName>
    </submittedName>
</protein>